<organism evidence="3 4">
    <name type="scientific">Pisolithus tinctorius Marx 270</name>
    <dbReference type="NCBI Taxonomy" id="870435"/>
    <lineage>
        <taxon>Eukaryota</taxon>
        <taxon>Fungi</taxon>
        <taxon>Dikarya</taxon>
        <taxon>Basidiomycota</taxon>
        <taxon>Agaricomycotina</taxon>
        <taxon>Agaricomycetes</taxon>
        <taxon>Agaricomycetidae</taxon>
        <taxon>Boletales</taxon>
        <taxon>Sclerodermatineae</taxon>
        <taxon>Pisolithaceae</taxon>
        <taxon>Pisolithus</taxon>
    </lineage>
</organism>
<dbReference type="Proteomes" id="UP000054217">
    <property type="component" value="Unassembled WGS sequence"/>
</dbReference>
<dbReference type="InterPro" id="IPR025476">
    <property type="entry name" value="Helitron_helicase-like"/>
</dbReference>
<keyword evidence="4" id="KW-1185">Reference proteome</keyword>
<reference evidence="3 4" key="1">
    <citation type="submission" date="2014-04" db="EMBL/GenBank/DDBJ databases">
        <authorList>
            <consortium name="DOE Joint Genome Institute"/>
            <person name="Kuo A."/>
            <person name="Kohler A."/>
            <person name="Costa M.D."/>
            <person name="Nagy L.G."/>
            <person name="Floudas D."/>
            <person name="Copeland A."/>
            <person name="Barry K.W."/>
            <person name="Cichocki N."/>
            <person name="Veneault-Fourrey C."/>
            <person name="LaButti K."/>
            <person name="Lindquist E.A."/>
            <person name="Lipzen A."/>
            <person name="Lundell T."/>
            <person name="Morin E."/>
            <person name="Murat C."/>
            <person name="Sun H."/>
            <person name="Tunlid A."/>
            <person name="Henrissat B."/>
            <person name="Grigoriev I.V."/>
            <person name="Hibbett D.S."/>
            <person name="Martin F."/>
            <person name="Nordberg H.P."/>
            <person name="Cantor M.N."/>
            <person name="Hua S.X."/>
        </authorList>
    </citation>
    <scope>NUCLEOTIDE SEQUENCE [LARGE SCALE GENOMIC DNA]</scope>
    <source>
        <strain evidence="3 4">Marx 270</strain>
    </source>
</reference>
<dbReference type="AlphaFoldDB" id="A0A0C3NZH8"/>
<evidence type="ECO:0000259" key="2">
    <source>
        <dbReference type="Pfam" id="PF20209"/>
    </source>
</evidence>
<gene>
    <name evidence="3" type="ORF">M404DRAFT_29447</name>
</gene>
<dbReference type="HOGENOM" id="CLU_001248_6_1_1"/>
<feature type="domain" description="DUF6570" evidence="2">
    <location>
        <begin position="13"/>
        <end position="66"/>
    </location>
</feature>
<evidence type="ECO:0000313" key="3">
    <source>
        <dbReference type="EMBL" id="KIO00529.1"/>
    </source>
</evidence>
<feature type="domain" description="Helitron helicase-like" evidence="1">
    <location>
        <begin position="224"/>
        <end position="422"/>
    </location>
</feature>
<dbReference type="EMBL" id="KN831995">
    <property type="protein sequence ID" value="KIO00529.1"/>
    <property type="molecule type" value="Genomic_DNA"/>
</dbReference>
<evidence type="ECO:0000259" key="1">
    <source>
        <dbReference type="Pfam" id="PF14214"/>
    </source>
</evidence>
<dbReference type="Pfam" id="PF14214">
    <property type="entry name" value="Helitron_like_N"/>
    <property type="match status" value="1"/>
</dbReference>
<dbReference type="OrthoDB" id="432234at2759"/>
<dbReference type="InterPro" id="IPR046700">
    <property type="entry name" value="DUF6570"/>
</dbReference>
<dbReference type="InParanoid" id="A0A0C3NZH8"/>
<proteinExistence type="predicted"/>
<dbReference type="Pfam" id="PF20209">
    <property type="entry name" value="DUF6570"/>
    <property type="match status" value="1"/>
</dbReference>
<protein>
    <submittedName>
        <fullName evidence="3">Uncharacterized protein</fullName>
    </submittedName>
</protein>
<evidence type="ECO:0000313" key="4">
    <source>
        <dbReference type="Proteomes" id="UP000054217"/>
    </source>
</evidence>
<reference evidence="4" key="2">
    <citation type="submission" date="2015-01" db="EMBL/GenBank/DDBJ databases">
        <title>Evolutionary Origins and Diversification of the Mycorrhizal Mutualists.</title>
        <authorList>
            <consortium name="DOE Joint Genome Institute"/>
            <consortium name="Mycorrhizal Genomics Consortium"/>
            <person name="Kohler A."/>
            <person name="Kuo A."/>
            <person name="Nagy L.G."/>
            <person name="Floudas D."/>
            <person name="Copeland A."/>
            <person name="Barry K.W."/>
            <person name="Cichocki N."/>
            <person name="Veneault-Fourrey C."/>
            <person name="LaButti K."/>
            <person name="Lindquist E.A."/>
            <person name="Lipzen A."/>
            <person name="Lundell T."/>
            <person name="Morin E."/>
            <person name="Murat C."/>
            <person name="Riley R."/>
            <person name="Ohm R."/>
            <person name="Sun H."/>
            <person name="Tunlid A."/>
            <person name="Henrissat B."/>
            <person name="Grigoriev I.V."/>
            <person name="Hibbett D.S."/>
            <person name="Martin F."/>
        </authorList>
    </citation>
    <scope>NUCLEOTIDE SEQUENCE [LARGE SCALE GENOMIC DNA]</scope>
    <source>
        <strain evidence="4">Marx 270</strain>
    </source>
</reference>
<dbReference type="STRING" id="870435.A0A0C3NZH8"/>
<sequence>MASNVTLYKVNTTTIANMLEGSTRTLPKNWLSHTFRVRREAVHEALQWLKENNPLYQDITISEQHLKTLPDDEIPVEIEALIQCEDDAAITLQERDGYVQDAIQDEIHKFVIELVNDDDDPDEVVEDTDGDLQCSDRDNLTNDEEPDVIPLHTLSVTDSDLSRVSSSELMSHALTNLMDVTQEGGYVVQHSLKPIGDFGKDAMGRGMPNPLAAAFPLNASLREHARWAMQYYDCWFVLHHAFPFVMFAMIQKWDAMRSACLQMQRKDFECDTLALSCLTVIELRKAKEEEARKTQISNPWYHGMIWGSCLFLGGPTIWMMINPADIHDPIAQVLARETIDLDNFDTLEGPDSHQRANNIASNPYAATKFFNFLIETMLETLLGITKWVSRCCSDMGILGRLTGYFGVVEAQGGGTLHVHMLLWLAGTPNTAKMPQLLQTPAFHEKIQDYIHINIHAHLDDITEQDLKMMPRNSQKAICSSDNCSNLNSFTCALEQPVFVFKTTSFYGELEAEENFWINTNGEDTKDITFYVTAYATKKQKKSHNLSALMASTLAYHENNPWYEDIRKCNRLLLYHCINVINREAELSGLQVVSYIMGYGDTFKSHSYAPLYTSALFTAIRQMFPGLSTTATVRSVRSDLKPWGSLFIWIQTEAQWGA</sequence>
<accession>A0A0C3NZH8</accession>
<name>A0A0C3NZH8_PISTI</name>